<reference evidence="2 3" key="1">
    <citation type="submission" date="2020-10" db="EMBL/GenBank/DDBJ databases">
        <title>Bacillus sp. HD4P25, an endophyte from a halophyte.</title>
        <authorList>
            <person name="Sun J.-Q."/>
        </authorList>
    </citation>
    <scope>NUCLEOTIDE SEQUENCE [LARGE SCALE GENOMIC DNA]</scope>
    <source>
        <strain evidence="2 3">YIM 93174</strain>
    </source>
</reference>
<dbReference type="Gene3D" id="3.40.630.40">
    <property type="entry name" value="Zn-dependent exopeptidases"/>
    <property type="match status" value="1"/>
</dbReference>
<dbReference type="RefSeq" id="WP_193535508.1">
    <property type="nucleotide sequence ID" value="NZ_JADCLJ010000019.1"/>
</dbReference>
<gene>
    <name evidence="2" type="ORF">IMZ08_08255</name>
</gene>
<dbReference type="NCBIfam" id="TIGR02867">
    <property type="entry name" value="spore_II_P"/>
    <property type="match status" value="1"/>
</dbReference>
<dbReference type="InterPro" id="IPR010897">
    <property type="entry name" value="Spore_II_P"/>
</dbReference>
<dbReference type="EMBL" id="JADCLJ010000019">
    <property type="protein sequence ID" value="MBE4908043.1"/>
    <property type="molecule type" value="Genomic_DNA"/>
</dbReference>
<feature type="transmembrane region" description="Helical" evidence="1">
    <location>
        <begin position="21"/>
        <end position="42"/>
    </location>
</feature>
<keyword evidence="1" id="KW-0812">Transmembrane</keyword>
<comment type="caution">
    <text evidence="2">The sequence shown here is derived from an EMBL/GenBank/DDBJ whole genome shotgun (WGS) entry which is preliminary data.</text>
</comment>
<proteinExistence type="predicted"/>
<keyword evidence="1" id="KW-0472">Membrane</keyword>
<name>A0ABR9QHS1_9BACI</name>
<keyword evidence="3" id="KW-1185">Reference proteome</keyword>
<evidence type="ECO:0000313" key="2">
    <source>
        <dbReference type="EMBL" id="MBE4908043.1"/>
    </source>
</evidence>
<keyword evidence="1" id="KW-1133">Transmembrane helix</keyword>
<evidence type="ECO:0000256" key="1">
    <source>
        <dbReference type="SAM" id="Phobius"/>
    </source>
</evidence>
<evidence type="ECO:0000313" key="3">
    <source>
        <dbReference type="Proteomes" id="UP001516662"/>
    </source>
</evidence>
<dbReference type="SUPFAM" id="SSF53187">
    <property type="entry name" value="Zn-dependent exopeptidases"/>
    <property type="match status" value="1"/>
</dbReference>
<organism evidence="2 3">
    <name type="scientific">Litchfieldia luteola</name>
    <dbReference type="NCBI Taxonomy" id="682179"/>
    <lineage>
        <taxon>Bacteria</taxon>
        <taxon>Bacillati</taxon>
        <taxon>Bacillota</taxon>
        <taxon>Bacilli</taxon>
        <taxon>Bacillales</taxon>
        <taxon>Bacillaceae</taxon>
        <taxon>Litchfieldia</taxon>
    </lineage>
</organism>
<protein>
    <submittedName>
        <fullName evidence="2">Stage II sporulation protein P</fullName>
    </submittedName>
</protein>
<dbReference type="Pfam" id="PF07454">
    <property type="entry name" value="SpoIIP"/>
    <property type="match status" value="1"/>
</dbReference>
<sequence>MRNTRAHGLMVTVHGTSIKKGIVLLIIGLMMMFLLSGILTSLKPQYRIASSSINGIATHISGESLIHLLGYENRYFTQGLPENSVQPNYSSVLFQATTSIDTNDPRSLLGRELPGFSFFDGEILVAGEGTNYTNMPIESAPPLEVLLAEREAATQNLGQLDKPTQEKPVPPPTLTTGDKKVAFIYHTHSYESYFPHLKGVDTNNANNATHSKVNVTKVGEMLGEELKTLGIGSEVNTTNMPVYLKENGFKWSQSYKASGQIVKSAMASNSHLNYFIDIHRDANRREDTTVTINGNNYAKIAFVIGDDNANFEKNLKLATELHNQLKSKYPGLSRGILKQGGSGFNGRYNQELSANAMLVEFGGVDNNFDELRRTAKAFAEVLAEHYWQAEKVNASTDEAKNKQ</sequence>
<accession>A0ABR9QHS1</accession>
<dbReference type="Proteomes" id="UP001516662">
    <property type="component" value="Unassembled WGS sequence"/>
</dbReference>